<name>A0A269XNR1_9PROT</name>
<reference evidence="2 3" key="1">
    <citation type="submission" date="2017-04" db="EMBL/GenBank/DDBJ databases">
        <title>Kefir bacterial isolates.</title>
        <authorList>
            <person name="Kim Y."/>
            <person name="Blasche S."/>
            <person name="Patil K.R."/>
        </authorList>
    </citation>
    <scope>NUCLEOTIDE SEQUENCE [LARGE SCALE GENOMIC DNA]</scope>
    <source>
        <strain evidence="2 3">KR</strain>
    </source>
</reference>
<feature type="non-terminal residue" evidence="2">
    <location>
        <position position="143"/>
    </location>
</feature>
<proteinExistence type="predicted"/>
<dbReference type="InterPro" id="IPR038729">
    <property type="entry name" value="Rad50/SbcC_AAA"/>
</dbReference>
<evidence type="ECO:0000313" key="3">
    <source>
        <dbReference type="Proteomes" id="UP000216151"/>
    </source>
</evidence>
<dbReference type="InterPro" id="IPR027417">
    <property type="entry name" value="P-loop_NTPase"/>
</dbReference>
<comment type="caution">
    <text evidence="2">The sequence shown here is derived from an EMBL/GenBank/DDBJ whole genome shotgun (WGS) entry which is preliminary data.</text>
</comment>
<sequence>MKNLRSINDFSINLPLMKGIVAICGGNGIGKSTLFSALSQIVYKSALNKYFRHDGGIDTEIKYEIDGTKNIWKKSSFWSRSDDSEGELYLKGMYEASIIFGNRFSDAISYNMKKFRAILPSDVCDADSFIIDHLGEILKGDKT</sequence>
<dbReference type="PROSITE" id="PS00099">
    <property type="entry name" value="THIOLASE_3"/>
    <property type="match status" value="1"/>
</dbReference>
<dbReference type="AlphaFoldDB" id="A0A269XNR1"/>
<organism evidence="2 3">
    <name type="scientific">Acetobacter fabarum</name>
    <dbReference type="NCBI Taxonomy" id="483199"/>
    <lineage>
        <taxon>Bacteria</taxon>
        <taxon>Pseudomonadati</taxon>
        <taxon>Pseudomonadota</taxon>
        <taxon>Alphaproteobacteria</taxon>
        <taxon>Acetobacterales</taxon>
        <taxon>Acetobacteraceae</taxon>
        <taxon>Acetobacter</taxon>
    </lineage>
</organism>
<accession>A0A269XNR1</accession>
<dbReference type="Proteomes" id="UP000216151">
    <property type="component" value="Unassembled WGS sequence"/>
</dbReference>
<dbReference type="InterPro" id="IPR020610">
    <property type="entry name" value="Thiolase_AS"/>
</dbReference>
<evidence type="ECO:0000313" key="2">
    <source>
        <dbReference type="EMBL" id="PAK74381.1"/>
    </source>
</evidence>
<protein>
    <recommendedName>
        <fullName evidence="1">Rad50/SbcC-type AAA domain-containing protein</fullName>
    </recommendedName>
</protein>
<evidence type="ECO:0000259" key="1">
    <source>
        <dbReference type="Pfam" id="PF13476"/>
    </source>
</evidence>
<keyword evidence="3" id="KW-1185">Reference proteome</keyword>
<dbReference type="EMBL" id="NCXK01000126">
    <property type="protein sequence ID" value="PAK74381.1"/>
    <property type="molecule type" value="Genomic_DNA"/>
</dbReference>
<dbReference type="Pfam" id="PF13476">
    <property type="entry name" value="AAA_23"/>
    <property type="match status" value="1"/>
</dbReference>
<feature type="domain" description="Rad50/SbcC-type AAA" evidence="1">
    <location>
        <begin position="1"/>
        <end position="81"/>
    </location>
</feature>
<dbReference type="GO" id="GO:0016747">
    <property type="term" value="F:acyltransferase activity, transferring groups other than amino-acyl groups"/>
    <property type="evidence" value="ECO:0007669"/>
    <property type="project" value="InterPro"/>
</dbReference>
<dbReference type="GO" id="GO:0016887">
    <property type="term" value="F:ATP hydrolysis activity"/>
    <property type="evidence" value="ECO:0007669"/>
    <property type="project" value="InterPro"/>
</dbReference>
<dbReference type="GO" id="GO:0006302">
    <property type="term" value="P:double-strand break repair"/>
    <property type="evidence" value="ECO:0007669"/>
    <property type="project" value="InterPro"/>
</dbReference>
<dbReference type="Gene3D" id="3.40.50.300">
    <property type="entry name" value="P-loop containing nucleotide triphosphate hydrolases"/>
    <property type="match status" value="1"/>
</dbReference>
<gene>
    <name evidence="2" type="ORF">B8X00_14355</name>
</gene>
<dbReference type="SUPFAM" id="SSF52540">
    <property type="entry name" value="P-loop containing nucleoside triphosphate hydrolases"/>
    <property type="match status" value="1"/>
</dbReference>